<dbReference type="OrthoDB" id="5178946at2"/>
<sequence length="183" mass="19256">MVRRLALVSFLLLPLAACGHTTDAGKPADTAAAGTVAASTAPAEPSPESTSAPVTPTATAASDQLTGTQYAYLKAADTTKGTITFDLVEWFEGKAAANACKADGVEPAENDWCTGWYIRNNNKKLRTYPVAPGAKLRVVETTGTSLVAADLKDFRTRLLETGRVFVFTVAAGQITKADEIYTP</sequence>
<name>A0A239BMF7_9ACTN</name>
<keyword evidence="4" id="KW-1185">Reference proteome</keyword>
<evidence type="ECO:0000313" key="4">
    <source>
        <dbReference type="Proteomes" id="UP000198415"/>
    </source>
</evidence>
<feature type="signal peptide" evidence="2">
    <location>
        <begin position="1"/>
        <end position="19"/>
    </location>
</feature>
<dbReference type="EMBL" id="FZNR01000010">
    <property type="protein sequence ID" value="SNS09150.1"/>
    <property type="molecule type" value="Genomic_DNA"/>
</dbReference>
<dbReference type="RefSeq" id="WP_089295583.1">
    <property type="nucleotide sequence ID" value="NZ_BOMU01000062.1"/>
</dbReference>
<gene>
    <name evidence="3" type="ORF">SAMN06264365_11012</name>
</gene>
<keyword evidence="2" id="KW-0732">Signal</keyword>
<dbReference type="AlphaFoldDB" id="A0A239BMF7"/>
<reference evidence="3 4" key="1">
    <citation type="submission" date="2017-06" db="EMBL/GenBank/DDBJ databases">
        <authorList>
            <person name="Kim H.J."/>
            <person name="Triplett B.A."/>
        </authorList>
    </citation>
    <scope>NUCLEOTIDE SEQUENCE [LARGE SCALE GENOMIC DNA]</scope>
    <source>
        <strain evidence="3 4">DSM 43151</strain>
    </source>
</reference>
<accession>A0A239BMF7</accession>
<evidence type="ECO:0000256" key="2">
    <source>
        <dbReference type="SAM" id="SignalP"/>
    </source>
</evidence>
<feature type="region of interest" description="Disordered" evidence="1">
    <location>
        <begin position="28"/>
        <end position="60"/>
    </location>
</feature>
<feature type="chain" id="PRO_5013031688" description="Lipoprotein" evidence="2">
    <location>
        <begin position="20"/>
        <end position="183"/>
    </location>
</feature>
<proteinExistence type="predicted"/>
<evidence type="ECO:0008006" key="5">
    <source>
        <dbReference type="Google" id="ProtNLM"/>
    </source>
</evidence>
<protein>
    <recommendedName>
        <fullName evidence="5">Lipoprotein</fullName>
    </recommendedName>
</protein>
<evidence type="ECO:0000313" key="3">
    <source>
        <dbReference type="EMBL" id="SNS09150.1"/>
    </source>
</evidence>
<evidence type="ECO:0000256" key="1">
    <source>
        <dbReference type="SAM" id="MobiDB-lite"/>
    </source>
</evidence>
<organism evidence="3 4">
    <name type="scientific">Actinoplanes regularis</name>
    <dbReference type="NCBI Taxonomy" id="52697"/>
    <lineage>
        <taxon>Bacteria</taxon>
        <taxon>Bacillati</taxon>
        <taxon>Actinomycetota</taxon>
        <taxon>Actinomycetes</taxon>
        <taxon>Micromonosporales</taxon>
        <taxon>Micromonosporaceae</taxon>
        <taxon>Actinoplanes</taxon>
    </lineage>
</organism>
<dbReference type="Proteomes" id="UP000198415">
    <property type="component" value="Unassembled WGS sequence"/>
</dbReference>